<evidence type="ECO:0000313" key="3">
    <source>
        <dbReference type="Ensembl" id="ENSCHIP00010026337.1"/>
    </source>
</evidence>
<dbReference type="Pfam" id="PF00095">
    <property type="entry name" value="WAP"/>
    <property type="match status" value="1"/>
</dbReference>
<name>A0A8C2XVM7_CAPHI</name>
<dbReference type="AlphaFoldDB" id="A0A8C2XVM7"/>
<dbReference type="SUPFAM" id="SSF57256">
    <property type="entry name" value="Elafin-like"/>
    <property type="match status" value="1"/>
</dbReference>
<dbReference type="PANTHER" id="PTHR19441">
    <property type="entry name" value="WHEY ACDIC PROTEIN WAP"/>
    <property type="match status" value="1"/>
</dbReference>
<keyword evidence="1" id="KW-0646">Protease inhibitor</keyword>
<accession>A0A8C2XVM7</accession>
<dbReference type="PROSITE" id="PS51390">
    <property type="entry name" value="WAP"/>
    <property type="match status" value="1"/>
</dbReference>
<evidence type="ECO:0000256" key="1">
    <source>
        <dbReference type="ARBA" id="ARBA00022690"/>
    </source>
</evidence>
<protein>
    <recommendedName>
        <fullName evidence="2">WAP domain-containing protein</fullName>
    </recommendedName>
</protein>
<organism evidence="3">
    <name type="scientific">Capra hircus</name>
    <name type="common">Goat</name>
    <dbReference type="NCBI Taxonomy" id="9925"/>
    <lineage>
        <taxon>Eukaryota</taxon>
        <taxon>Metazoa</taxon>
        <taxon>Chordata</taxon>
        <taxon>Craniata</taxon>
        <taxon>Vertebrata</taxon>
        <taxon>Euteleostomi</taxon>
        <taxon>Mammalia</taxon>
        <taxon>Eutheria</taxon>
        <taxon>Laurasiatheria</taxon>
        <taxon>Artiodactyla</taxon>
        <taxon>Ruminantia</taxon>
        <taxon>Pecora</taxon>
        <taxon>Bovidae</taxon>
        <taxon>Caprinae</taxon>
        <taxon>Capra</taxon>
    </lineage>
</organism>
<dbReference type="PRINTS" id="PR00003">
    <property type="entry name" value="4DISULPHCORE"/>
</dbReference>
<dbReference type="Ensembl" id="ENSCHIT00010037161.1">
    <property type="protein sequence ID" value="ENSCHIP00010026337.1"/>
    <property type="gene ID" value="ENSCHIG00010019580.1"/>
</dbReference>
<reference evidence="3" key="2">
    <citation type="submission" date="2025-08" db="UniProtKB">
        <authorList>
            <consortium name="Ensembl"/>
        </authorList>
    </citation>
    <scope>IDENTIFICATION</scope>
</reference>
<dbReference type="GO" id="GO:0004867">
    <property type="term" value="F:serine-type endopeptidase inhibitor activity"/>
    <property type="evidence" value="ECO:0007669"/>
    <property type="project" value="TreeGrafter"/>
</dbReference>
<dbReference type="SMART" id="SM00217">
    <property type="entry name" value="WAP"/>
    <property type="match status" value="1"/>
</dbReference>
<dbReference type="GO" id="GO:0045087">
    <property type="term" value="P:innate immune response"/>
    <property type="evidence" value="ECO:0007669"/>
    <property type="project" value="TreeGrafter"/>
</dbReference>
<dbReference type="InterPro" id="IPR050514">
    <property type="entry name" value="WAP_four-disulfide_core"/>
</dbReference>
<dbReference type="GO" id="GO:0019731">
    <property type="term" value="P:antibacterial humoral response"/>
    <property type="evidence" value="ECO:0007669"/>
    <property type="project" value="TreeGrafter"/>
</dbReference>
<dbReference type="CDD" id="cd00199">
    <property type="entry name" value="WAP"/>
    <property type="match status" value="1"/>
</dbReference>
<sequence>MEASGLQRPSSGLSERLRHTPNTILCFRTTETWILPRGRPGFCPEVPKGTMGICVEMCSGDDSCPEGAKCCSNGCGHVCKTAVFRVSTSRSRAGQGVHTTLQWTLLKCPLHRRV</sequence>
<dbReference type="InterPro" id="IPR036645">
    <property type="entry name" value="Elafin-like_sf"/>
</dbReference>
<dbReference type="InterPro" id="IPR008197">
    <property type="entry name" value="WAP_dom"/>
</dbReference>
<dbReference type="PANTHER" id="PTHR19441:SF91">
    <property type="entry name" value="WAP DOMAIN-CONTAINING PROTEIN"/>
    <property type="match status" value="1"/>
</dbReference>
<evidence type="ECO:0000259" key="2">
    <source>
        <dbReference type="PROSITE" id="PS51390"/>
    </source>
</evidence>
<dbReference type="GO" id="GO:0005615">
    <property type="term" value="C:extracellular space"/>
    <property type="evidence" value="ECO:0007669"/>
    <property type="project" value="TreeGrafter"/>
</dbReference>
<reference evidence="3" key="1">
    <citation type="submission" date="2019-03" db="EMBL/GenBank/DDBJ databases">
        <title>Genome sequencing and reference-guided assembly of Black Bengal Goat (Capra hircus).</title>
        <authorList>
            <person name="Siddiki A.Z."/>
            <person name="Baten A."/>
            <person name="Billah M."/>
            <person name="Alam M.A.U."/>
            <person name="Shawrob K.S.M."/>
            <person name="Saha S."/>
            <person name="Chowdhury M."/>
            <person name="Rahman A.H."/>
            <person name="Stear M."/>
            <person name="Miah G."/>
            <person name="Das G.B."/>
            <person name="Hossain M.M."/>
            <person name="Kumkum M."/>
            <person name="Islam M.S."/>
            <person name="Mollah A.M."/>
            <person name="Ahsan A."/>
            <person name="Tusar F."/>
            <person name="Khan M.K.I."/>
        </authorList>
    </citation>
    <scope>NUCLEOTIDE SEQUENCE [LARGE SCALE GENOMIC DNA]</scope>
</reference>
<proteinExistence type="predicted"/>
<feature type="domain" description="WAP" evidence="2">
    <location>
        <begin position="36"/>
        <end position="83"/>
    </location>
</feature>
<dbReference type="Gene3D" id="4.10.75.10">
    <property type="entry name" value="Elafin-like"/>
    <property type="match status" value="1"/>
</dbReference>